<name>A0A975BLD5_9BACT</name>
<keyword evidence="2" id="KW-1185">Reference proteome</keyword>
<evidence type="ECO:0000313" key="2">
    <source>
        <dbReference type="Proteomes" id="UP000663722"/>
    </source>
</evidence>
<protein>
    <submittedName>
        <fullName evidence="1">Uncharacterized protein</fullName>
    </submittedName>
</protein>
<reference evidence="1" key="1">
    <citation type="journal article" date="2021" name="Microb. Physiol.">
        <title>Proteogenomic Insights into the Physiology of Marine, Sulfate-Reducing, Filamentous Desulfonema limicola and Desulfonema magnum.</title>
        <authorList>
            <person name="Schnaars V."/>
            <person name="Wohlbrand L."/>
            <person name="Scheve S."/>
            <person name="Hinrichs C."/>
            <person name="Reinhardt R."/>
            <person name="Rabus R."/>
        </authorList>
    </citation>
    <scope>NUCLEOTIDE SEQUENCE</scope>
    <source>
        <strain evidence="1">4be13</strain>
    </source>
</reference>
<dbReference type="KEGG" id="dmm:dnm_034550"/>
<organism evidence="1 2">
    <name type="scientific">Desulfonema magnum</name>
    <dbReference type="NCBI Taxonomy" id="45655"/>
    <lineage>
        <taxon>Bacteria</taxon>
        <taxon>Pseudomonadati</taxon>
        <taxon>Thermodesulfobacteriota</taxon>
        <taxon>Desulfobacteria</taxon>
        <taxon>Desulfobacterales</taxon>
        <taxon>Desulfococcaceae</taxon>
        <taxon>Desulfonema</taxon>
    </lineage>
</organism>
<dbReference type="EMBL" id="CP061800">
    <property type="protein sequence ID" value="QTA87422.1"/>
    <property type="molecule type" value="Genomic_DNA"/>
</dbReference>
<dbReference type="Proteomes" id="UP000663722">
    <property type="component" value="Chromosome"/>
</dbReference>
<accession>A0A975BLD5</accession>
<proteinExistence type="predicted"/>
<evidence type="ECO:0000313" key="1">
    <source>
        <dbReference type="EMBL" id="QTA87422.1"/>
    </source>
</evidence>
<gene>
    <name evidence="1" type="ORF">dnm_034550</name>
</gene>
<dbReference type="AlphaFoldDB" id="A0A975BLD5"/>
<sequence length="68" mass="8143">MPKDVRYLVHEGYYVKEKFVTGVTDESLHFIEKLRSDANLRYFYKGPRREGRVEADIHDTRKLRKTAL</sequence>